<dbReference type="InterPro" id="IPR037185">
    <property type="entry name" value="EmrE-like"/>
</dbReference>
<comment type="subcellular location">
    <subcellularLocation>
        <location evidence="1">Membrane</location>
        <topology evidence="1">Multi-pass membrane protein</topology>
    </subcellularLocation>
</comment>
<dbReference type="EMBL" id="CAMPGE010016316">
    <property type="protein sequence ID" value="CAI2374887.1"/>
    <property type="molecule type" value="Genomic_DNA"/>
</dbReference>
<dbReference type="PANTHER" id="PTHR22911">
    <property type="entry name" value="ACYL-MALONYL CONDENSING ENZYME-RELATED"/>
    <property type="match status" value="1"/>
</dbReference>
<feature type="transmembrane region" description="Helical" evidence="5">
    <location>
        <begin position="312"/>
        <end position="332"/>
    </location>
</feature>
<feature type="transmembrane region" description="Helical" evidence="5">
    <location>
        <begin position="109"/>
        <end position="130"/>
    </location>
</feature>
<dbReference type="PANTHER" id="PTHR22911:SF6">
    <property type="entry name" value="SOLUTE CARRIER FAMILY 35 MEMBER G1"/>
    <property type="match status" value="1"/>
</dbReference>
<proteinExistence type="predicted"/>
<feature type="transmembrane region" description="Helical" evidence="5">
    <location>
        <begin position="163"/>
        <end position="181"/>
    </location>
</feature>
<evidence type="ECO:0000256" key="2">
    <source>
        <dbReference type="ARBA" id="ARBA00022692"/>
    </source>
</evidence>
<evidence type="ECO:0000256" key="4">
    <source>
        <dbReference type="ARBA" id="ARBA00023136"/>
    </source>
</evidence>
<reference evidence="7" key="1">
    <citation type="submission" date="2023-07" db="EMBL/GenBank/DDBJ databases">
        <authorList>
            <consortium name="AG Swart"/>
            <person name="Singh M."/>
            <person name="Singh A."/>
            <person name="Seah K."/>
            <person name="Emmerich C."/>
        </authorList>
    </citation>
    <scope>NUCLEOTIDE SEQUENCE</scope>
    <source>
        <strain evidence="7">DP1</strain>
    </source>
</reference>
<protein>
    <recommendedName>
        <fullName evidence="6">EamA domain-containing protein</fullName>
    </recommendedName>
</protein>
<keyword evidence="3 5" id="KW-1133">Transmembrane helix</keyword>
<feature type="domain" description="EamA" evidence="6">
    <location>
        <begin position="192"/>
        <end position="323"/>
    </location>
</feature>
<dbReference type="SUPFAM" id="SSF103481">
    <property type="entry name" value="Multidrug resistance efflux transporter EmrE"/>
    <property type="match status" value="2"/>
</dbReference>
<dbReference type="Gene3D" id="1.10.3730.20">
    <property type="match status" value="1"/>
</dbReference>
<dbReference type="AlphaFoldDB" id="A0AAD2CZN3"/>
<dbReference type="GO" id="GO:0016020">
    <property type="term" value="C:membrane"/>
    <property type="evidence" value="ECO:0007669"/>
    <property type="project" value="UniProtKB-SubCell"/>
</dbReference>
<feature type="transmembrane region" description="Helical" evidence="5">
    <location>
        <begin position="193"/>
        <end position="211"/>
    </location>
</feature>
<dbReference type="Proteomes" id="UP001295684">
    <property type="component" value="Unassembled WGS sequence"/>
</dbReference>
<feature type="transmembrane region" description="Helical" evidence="5">
    <location>
        <begin position="40"/>
        <end position="64"/>
    </location>
</feature>
<keyword evidence="2 5" id="KW-0812">Transmembrane</keyword>
<feature type="transmembrane region" description="Helical" evidence="5">
    <location>
        <begin position="70"/>
        <end position="89"/>
    </location>
</feature>
<evidence type="ECO:0000313" key="7">
    <source>
        <dbReference type="EMBL" id="CAI2374887.1"/>
    </source>
</evidence>
<dbReference type="InterPro" id="IPR000620">
    <property type="entry name" value="EamA_dom"/>
</dbReference>
<feature type="transmembrane region" description="Helical" evidence="5">
    <location>
        <begin position="136"/>
        <end position="154"/>
    </location>
</feature>
<feature type="transmembrane region" description="Helical" evidence="5">
    <location>
        <begin position="254"/>
        <end position="277"/>
    </location>
</feature>
<evidence type="ECO:0000313" key="8">
    <source>
        <dbReference type="Proteomes" id="UP001295684"/>
    </source>
</evidence>
<gene>
    <name evidence="7" type="ORF">ECRASSUSDP1_LOCUS16245</name>
</gene>
<evidence type="ECO:0000259" key="6">
    <source>
        <dbReference type="Pfam" id="PF00892"/>
    </source>
</evidence>
<evidence type="ECO:0000256" key="1">
    <source>
        <dbReference type="ARBA" id="ARBA00004141"/>
    </source>
</evidence>
<evidence type="ECO:0000256" key="5">
    <source>
        <dbReference type="SAM" id="Phobius"/>
    </source>
</evidence>
<keyword evidence="4 5" id="KW-0472">Membrane</keyword>
<dbReference type="Pfam" id="PF00892">
    <property type="entry name" value="EamA"/>
    <property type="match status" value="2"/>
</dbReference>
<evidence type="ECO:0000256" key="3">
    <source>
        <dbReference type="ARBA" id="ARBA00022989"/>
    </source>
</evidence>
<keyword evidence="8" id="KW-1185">Reference proteome</keyword>
<name>A0AAD2CZN3_EUPCR</name>
<feature type="domain" description="EamA" evidence="6">
    <location>
        <begin position="41"/>
        <end position="176"/>
    </location>
</feature>
<sequence length="339" mass="38143">MSSILEESLVYQSKDRIKEHFESFSIEENQESKEEKKNTLFGILLMVISGVAIGAMSFCIKLTYQHCEGIKAFDIFLIRSLMLAPFCYFHAKILKVNLIEISNKSASLLVLRCIFGFCGNIALFVSINYVPVSVSLMIFNVNPVFVTILAYFFLKEQLTVTKCFCCVGAFVGIVILGLGRTSHDSGKDIQGKGIIMCVMSAIFGSLAYTTLRKINTEIHYLYSPYYLSIFGCVLCTLLYLFFDGLINPSLYTAKAMIFCIICGGFSIVFQVLISMAYRHCNASTASPITYMNVIFNLFTDTLYFHYEFYWTDLIGGILTTGCVVFPVLMLIIKQSQTKN</sequence>
<accession>A0AAD2CZN3</accession>
<comment type="caution">
    <text evidence="7">The sequence shown here is derived from an EMBL/GenBank/DDBJ whole genome shotgun (WGS) entry which is preliminary data.</text>
</comment>
<feature type="transmembrane region" description="Helical" evidence="5">
    <location>
        <begin position="223"/>
        <end position="242"/>
    </location>
</feature>
<organism evidence="7 8">
    <name type="scientific">Euplotes crassus</name>
    <dbReference type="NCBI Taxonomy" id="5936"/>
    <lineage>
        <taxon>Eukaryota</taxon>
        <taxon>Sar</taxon>
        <taxon>Alveolata</taxon>
        <taxon>Ciliophora</taxon>
        <taxon>Intramacronucleata</taxon>
        <taxon>Spirotrichea</taxon>
        <taxon>Hypotrichia</taxon>
        <taxon>Euplotida</taxon>
        <taxon>Euplotidae</taxon>
        <taxon>Moneuplotes</taxon>
    </lineage>
</organism>